<feature type="region of interest" description="Disordered" evidence="1">
    <location>
        <begin position="1"/>
        <end position="68"/>
    </location>
</feature>
<keyword evidence="3" id="KW-1185">Reference proteome</keyword>
<accession>A0A1Y5Y8F8</accession>
<proteinExistence type="predicted"/>
<evidence type="ECO:0000313" key="3">
    <source>
        <dbReference type="Proteomes" id="UP000192674"/>
    </source>
</evidence>
<gene>
    <name evidence="2" type="ORF">SAMN05661093_10755</name>
</gene>
<organism evidence="2 3">
    <name type="scientific">Kibdelosporangium aridum</name>
    <dbReference type="NCBI Taxonomy" id="2030"/>
    <lineage>
        <taxon>Bacteria</taxon>
        <taxon>Bacillati</taxon>
        <taxon>Actinomycetota</taxon>
        <taxon>Actinomycetes</taxon>
        <taxon>Pseudonocardiales</taxon>
        <taxon>Pseudonocardiaceae</taxon>
        <taxon>Kibdelosporangium</taxon>
    </lineage>
</organism>
<feature type="compositionally biased region" description="Basic residues" evidence="1">
    <location>
        <begin position="51"/>
        <end position="60"/>
    </location>
</feature>
<dbReference type="AlphaFoldDB" id="A0A1Y5Y8F8"/>
<sequence length="204" mass="21886">MLARYVTHYNKTAPSPSSATCPATTRPPHPTEGSHPDSPPTHPRRSDQRVRTHSSLRRRSQPQGRLLKPHRLLTVKIAGLRHPLARRPVNAGAGWASCLSRSWGDTQGLSGFGVRTDQSAGHVVHCGPAPPPTTNPLHNRGFARHSPGNFGLVFRPFQPRYVGLGVACGHGQLMTVSPGSASQVSVPGPPSTLSFPAPPSRLKR</sequence>
<dbReference type="Proteomes" id="UP000192674">
    <property type="component" value="Unassembled WGS sequence"/>
</dbReference>
<evidence type="ECO:0000256" key="1">
    <source>
        <dbReference type="SAM" id="MobiDB-lite"/>
    </source>
</evidence>
<name>A0A1Y5Y8F8_KIBAR</name>
<feature type="compositionally biased region" description="Polar residues" evidence="1">
    <location>
        <begin position="9"/>
        <end position="23"/>
    </location>
</feature>
<protein>
    <submittedName>
        <fullName evidence="2">Uncharacterized protein</fullName>
    </submittedName>
</protein>
<feature type="region of interest" description="Disordered" evidence="1">
    <location>
        <begin position="177"/>
        <end position="204"/>
    </location>
</feature>
<evidence type="ECO:0000313" key="2">
    <source>
        <dbReference type="EMBL" id="SMD27158.1"/>
    </source>
</evidence>
<dbReference type="EMBL" id="FWXV01000021">
    <property type="protein sequence ID" value="SMD27158.1"/>
    <property type="molecule type" value="Genomic_DNA"/>
</dbReference>
<reference evidence="2 3" key="1">
    <citation type="submission" date="2017-04" db="EMBL/GenBank/DDBJ databases">
        <authorList>
            <person name="Afonso C.L."/>
            <person name="Miller P.J."/>
            <person name="Scott M.A."/>
            <person name="Spackman E."/>
            <person name="Goraichik I."/>
            <person name="Dimitrov K.M."/>
            <person name="Suarez D.L."/>
            <person name="Swayne D.E."/>
        </authorList>
    </citation>
    <scope>NUCLEOTIDE SEQUENCE [LARGE SCALE GENOMIC DNA]</scope>
    <source>
        <strain evidence="2 3">DSM 43828</strain>
    </source>
</reference>